<dbReference type="PANTHER" id="PTHR12629:SF0">
    <property type="entry name" value="DIPHOSPHOINOSITOL-POLYPHOSPHATE DIPHOSPHATASE"/>
    <property type="match status" value="1"/>
</dbReference>
<keyword evidence="4" id="KW-0460">Magnesium</keyword>
<sequence>MTSRDTQQWLLPKGWPMRGHSLAEAAAIEAFEEGGVEGRVDRRPIGSFDYIKSQVPRGRRAIKIVVHPLAVTKVRANWPERLERKRKWFSFRKAAKAVSSEALAELILDCKKKLSRA</sequence>
<dbReference type="SUPFAM" id="SSF55811">
    <property type="entry name" value="Nudix"/>
    <property type="match status" value="1"/>
</dbReference>
<keyword evidence="3" id="KW-0378">Hydrolase</keyword>
<name>A0ABT0RN99_9SPHN</name>
<keyword evidence="7" id="KW-1185">Reference proteome</keyword>
<proteinExistence type="predicted"/>
<comment type="caution">
    <text evidence="6">The sequence shown here is derived from an EMBL/GenBank/DDBJ whole genome shotgun (WGS) entry which is preliminary data.</text>
</comment>
<evidence type="ECO:0000313" key="7">
    <source>
        <dbReference type="Proteomes" id="UP001165363"/>
    </source>
</evidence>
<dbReference type="PANTHER" id="PTHR12629">
    <property type="entry name" value="DIPHOSPHOINOSITOL POLYPHOSPHATE PHOSPHOHYDROLASE"/>
    <property type="match status" value="1"/>
</dbReference>
<protein>
    <submittedName>
        <fullName evidence="6">NUDIX domain-containing protein</fullName>
    </submittedName>
</protein>
<gene>
    <name evidence="6" type="ORF">LZ536_09085</name>
</gene>
<evidence type="ECO:0000259" key="5">
    <source>
        <dbReference type="Pfam" id="PF00293"/>
    </source>
</evidence>
<dbReference type="InterPro" id="IPR047198">
    <property type="entry name" value="DDP-like_NUDIX"/>
</dbReference>
<evidence type="ECO:0000256" key="4">
    <source>
        <dbReference type="ARBA" id="ARBA00022842"/>
    </source>
</evidence>
<accession>A0ABT0RN99</accession>
<evidence type="ECO:0000256" key="1">
    <source>
        <dbReference type="ARBA" id="ARBA00001946"/>
    </source>
</evidence>
<dbReference type="Gene3D" id="3.90.79.10">
    <property type="entry name" value="Nucleoside Triphosphate Pyrophosphohydrolase"/>
    <property type="match status" value="1"/>
</dbReference>
<dbReference type="EMBL" id="JAMGBD010000001">
    <property type="protein sequence ID" value="MCL6684050.1"/>
    <property type="molecule type" value="Genomic_DNA"/>
</dbReference>
<keyword evidence="2" id="KW-0479">Metal-binding</keyword>
<dbReference type="Pfam" id="PF00293">
    <property type="entry name" value="NUDIX"/>
    <property type="match status" value="1"/>
</dbReference>
<comment type="cofactor">
    <cofactor evidence="1">
        <name>Mg(2+)</name>
        <dbReference type="ChEBI" id="CHEBI:18420"/>
    </cofactor>
</comment>
<evidence type="ECO:0000256" key="3">
    <source>
        <dbReference type="ARBA" id="ARBA00022801"/>
    </source>
</evidence>
<organism evidence="6 7">
    <name type="scientific">Sphingomonas alba</name>
    <dbReference type="NCBI Taxonomy" id="2908208"/>
    <lineage>
        <taxon>Bacteria</taxon>
        <taxon>Pseudomonadati</taxon>
        <taxon>Pseudomonadota</taxon>
        <taxon>Alphaproteobacteria</taxon>
        <taxon>Sphingomonadales</taxon>
        <taxon>Sphingomonadaceae</taxon>
        <taxon>Sphingomonas</taxon>
    </lineage>
</organism>
<dbReference type="Proteomes" id="UP001165363">
    <property type="component" value="Unassembled WGS sequence"/>
</dbReference>
<reference evidence="6" key="1">
    <citation type="submission" date="2022-05" db="EMBL/GenBank/DDBJ databases">
        <authorList>
            <person name="Jo J.-H."/>
            <person name="Im W.-T."/>
        </authorList>
    </citation>
    <scope>NUCLEOTIDE SEQUENCE</scope>
    <source>
        <strain evidence="6">SE158</strain>
    </source>
</reference>
<feature type="domain" description="Nudix hydrolase" evidence="5">
    <location>
        <begin position="7"/>
        <end position="97"/>
    </location>
</feature>
<evidence type="ECO:0000313" key="6">
    <source>
        <dbReference type="EMBL" id="MCL6684050.1"/>
    </source>
</evidence>
<dbReference type="CDD" id="cd04666">
    <property type="entry name" value="NUDIX_DIPP2_like_Nudt4"/>
    <property type="match status" value="1"/>
</dbReference>
<evidence type="ECO:0000256" key="2">
    <source>
        <dbReference type="ARBA" id="ARBA00022723"/>
    </source>
</evidence>
<dbReference type="InterPro" id="IPR015797">
    <property type="entry name" value="NUDIX_hydrolase-like_dom_sf"/>
</dbReference>
<dbReference type="InterPro" id="IPR000086">
    <property type="entry name" value="NUDIX_hydrolase_dom"/>
</dbReference>